<dbReference type="GO" id="GO:0043565">
    <property type="term" value="F:sequence-specific DNA binding"/>
    <property type="evidence" value="ECO:0007669"/>
    <property type="project" value="InterPro"/>
</dbReference>
<dbReference type="KEGG" id="lhk:LHK_01026"/>
<name>C1D4L7_LARHH</name>
<dbReference type="AlphaFoldDB" id="C1D4L7"/>
<evidence type="ECO:0000313" key="4">
    <source>
        <dbReference type="Proteomes" id="UP000002010"/>
    </source>
</evidence>
<evidence type="ECO:0000313" key="3">
    <source>
        <dbReference type="EMBL" id="ACO74164.1"/>
    </source>
</evidence>
<dbReference type="KEGG" id="lhk:LHK_01173"/>
<evidence type="ECO:0000313" key="2">
    <source>
        <dbReference type="EMBL" id="ACO74018.1"/>
    </source>
</evidence>
<dbReference type="Pfam" id="PF01527">
    <property type="entry name" value="HTH_Tnp_1"/>
    <property type="match status" value="1"/>
</dbReference>
<accession>C1D4L7</accession>
<dbReference type="GO" id="GO:0004803">
    <property type="term" value="F:transposase activity"/>
    <property type="evidence" value="ECO:0007669"/>
    <property type="project" value="InterPro"/>
</dbReference>
<keyword evidence="4" id="KW-1185">Reference proteome</keyword>
<dbReference type="GeneID" id="75111091"/>
<evidence type="ECO:0000313" key="1">
    <source>
        <dbReference type="EMBL" id="ACO73811.1"/>
    </source>
</evidence>
<dbReference type="KEGG" id="lhk:LHK_00818"/>
<dbReference type="InterPro" id="IPR002514">
    <property type="entry name" value="Transposase_8"/>
</dbReference>
<dbReference type="eggNOG" id="COG2963">
    <property type="taxonomic scope" value="Bacteria"/>
</dbReference>
<protein>
    <recommendedName>
        <fullName evidence="5">Transposase</fullName>
    </recommendedName>
</protein>
<reference evidence="1 4" key="1">
    <citation type="journal article" date="2009" name="PLoS Genet.">
        <title>The complete genome and proteome of Laribacter hongkongensis reveal potential mechanisms for adaptations to different temperatures and habitats.</title>
        <authorList>
            <person name="Woo P.C."/>
            <person name="Lau S.K."/>
            <person name="Tse H."/>
            <person name="Teng J.L."/>
            <person name="Curreem S.O."/>
            <person name="Tsang A.K."/>
            <person name="Fan R.Y."/>
            <person name="Wong G.K."/>
            <person name="Huang Y."/>
            <person name="Loman N.J."/>
            <person name="Snyder L.A."/>
            <person name="Cai J.J."/>
            <person name="Huang J.D."/>
            <person name="Mak W."/>
            <person name="Pallen M.J."/>
            <person name="Lok S."/>
            <person name="Yuen K.Y."/>
        </authorList>
    </citation>
    <scope>NUCLEOTIDE SEQUENCE [LARGE SCALE GENOMIC DNA]</scope>
    <source>
        <strain evidence="1 4">HLHK9</strain>
    </source>
</reference>
<dbReference type="EMBL" id="CP001154">
    <property type="protein sequence ID" value="ACO73811.1"/>
    <property type="molecule type" value="Genomic_DNA"/>
</dbReference>
<dbReference type="RefSeq" id="WP_012696303.1">
    <property type="nucleotide sequence ID" value="NC_012559.1"/>
</dbReference>
<dbReference type="STRING" id="557598.LHK_00818"/>
<dbReference type="Proteomes" id="UP000002010">
    <property type="component" value="Chromosome"/>
</dbReference>
<gene>
    <name evidence="1" type="ordered locus">LHK_00818</name>
    <name evidence="2" type="ordered locus">LHK_01026</name>
    <name evidence="3" type="ordered locus">LHK_01173</name>
</gene>
<sequence>MTRQRRTFDVEFKLQVVKMIKEQDLRISQVCRDLDIG</sequence>
<organism evidence="1 4">
    <name type="scientific">Laribacter hongkongensis (strain HLHK9)</name>
    <dbReference type="NCBI Taxonomy" id="557598"/>
    <lineage>
        <taxon>Bacteria</taxon>
        <taxon>Pseudomonadati</taxon>
        <taxon>Pseudomonadota</taxon>
        <taxon>Betaproteobacteria</taxon>
        <taxon>Neisseriales</taxon>
        <taxon>Aquaspirillaceae</taxon>
        <taxon>Laribacter</taxon>
    </lineage>
</organism>
<dbReference type="SUPFAM" id="SSF48295">
    <property type="entry name" value="TrpR-like"/>
    <property type="match status" value="1"/>
</dbReference>
<dbReference type="EMBL" id="CP001154">
    <property type="protein sequence ID" value="ACO74164.1"/>
    <property type="molecule type" value="Genomic_DNA"/>
</dbReference>
<proteinExistence type="predicted"/>
<dbReference type="GO" id="GO:0006313">
    <property type="term" value="P:DNA transposition"/>
    <property type="evidence" value="ECO:0007669"/>
    <property type="project" value="InterPro"/>
</dbReference>
<dbReference type="EMBL" id="CP001154">
    <property type="protein sequence ID" value="ACO74018.1"/>
    <property type="molecule type" value="Genomic_DNA"/>
</dbReference>
<evidence type="ECO:0008006" key="5">
    <source>
        <dbReference type="Google" id="ProtNLM"/>
    </source>
</evidence>
<dbReference type="HOGENOM" id="CLU_212147_1_0_4"/>
<dbReference type="InterPro" id="IPR010921">
    <property type="entry name" value="Trp_repressor/repl_initiator"/>
</dbReference>